<feature type="transmembrane region" description="Helical" evidence="1">
    <location>
        <begin position="68"/>
        <end position="85"/>
    </location>
</feature>
<evidence type="ECO:0000313" key="3">
    <source>
        <dbReference type="EMBL" id="TBN14580.1"/>
    </source>
</evidence>
<organism evidence="3 4">
    <name type="scientific">Hyunsoonleella pacifica</name>
    <dbReference type="NCBI Taxonomy" id="1080224"/>
    <lineage>
        <taxon>Bacteria</taxon>
        <taxon>Pseudomonadati</taxon>
        <taxon>Bacteroidota</taxon>
        <taxon>Flavobacteriia</taxon>
        <taxon>Flavobacteriales</taxon>
        <taxon>Flavobacteriaceae</taxon>
    </lineage>
</organism>
<dbReference type="AlphaFoldDB" id="A0A4Q9FLN9"/>
<dbReference type="PANTHER" id="PTHR34220">
    <property type="entry name" value="SENSOR HISTIDINE KINASE YPDA"/>
    <property type="match status" value="1"/>
</dbReference>
<dbReference type="InterPro" id="IPR036890">
    <property type="entry name" value="HATPase_C_sf"/>
</dbReference>
<dbReference type="Proteomes" id="UP000292372">
    <property type="component" value="Unassembled WGS sequence"/>
</dbReference>
<dbReference type="OrthoDB" id="9809908at2"/>
<feature type="transmembrane region" description="Helical" evidence="1">
    <location>
        <begin position="9"/>
        <end position="26"/>
    </location>
</feature>
<keyword evidence="1" id="KW-1133">Transmembrane helix</keyword>
<feature type="transmembrane region" description="Helical" evidence="1">
    <location>
        <begin position="152"/>
        <end position="170"/>
    </location>
</feature>
<dbReference type="GO" id="GO:0000155">
    <property type="term" value="F:phosphorelay sensor kinase activity"/>
    <property type="evidence" value="ECO:0007669"/>
    <property type="project" value="InterPro"/>
</dbReference>
<evidence type="ECO:0000259" key="2">
    <source>
        <dbReference type="Pfam" id="PF06580"/>
    </source>
</evidence>
<feature type="transmembrane region" description="Helical" evidence="1">
    <location>
        <begin position="38"/>
        <end position="56"/>
    </location>
</feature>
<dbReference type="InterPro" id="IPR010559">
    <property type="entry name" value="Sig_transdc_His_kin_internal"/>
</dbReference>
<keyword evidence="1" id="KW-0812">Transmembrane</keyword>
<name>A0A4Q9FLN9_9FLAO</name>
<dbReference type="GO" id="GO:0016020">
    <property type="term" value="C:membrane"/>
    <property type="evidence" value="ECO:0007669"/>
    <property type="project" value="InterPro"/>
</dbReference>
<dbReference type="EMBL" id="SIRS01000005">
    <property type="protein sequence ID" value="TBN14580.1"/>
    <property type="molecule type" value="Genomic_DNA"/>
</dbReference>
<evidence type="ECO:0000256" key="1">
    <source>
        <dbReference type="SAM" id="Phobius"/>
    </source>
</evidence>
<reference evidence="3 4" key="1">
    <citation type="journal article" date="2015" name="Int. J. Syst. Evol. Microbiol.">
        <title>Hyunsoonleella pacifica sp. nov., isolated from seawater of South Pacific Gyre.</title>
        <authorList>
            <person name="Gao X."/>
            <person name="Zhang Z."/>
            <person name="Dai X."/>
            <person name="Zhang X.H."/>
        </authorList>
    </citation>
    <scope>NUCLEOTIDE SEQUENCE [LARGE SCALE GENOMIC DNA]</scope>
    <source>
        <strain evidence="3 4">SW033</strain>
    </source>
</reference>
<accession>A0A4Q9FLN9</accession>
<gene>
    <name evidence="3" type="ORF">EYD46_13495</name>
</gene>
<dbReference type="Pfam" id="PF06580">
    <property type="entry name" value="His_kinase"/>
    <property type="match status" value="1"/>
</dbReference>
<dbReference type="InterPro" id="IPR050640">
    <property type="entry name" value="Bact_2-comp_sensor_kinase"/>
</dbReference>
<feature type="transmembrane region" description="Helical" evidence="1">
    <location>
        <begin position="91"/>
        <end position="110"/>
    </location>
</feature>
<evidence type="ECO:0000313" key="4">
    <source>
        <dbReference type="Proteomes" id="UP000292372"/>
    </source>
</evidence>
<sequence length="373" mass="44257">MLNFLKKHRVFGIVFLLQLLIIWGLTKMKFIHIDPKETILNAIIFVSNWVLISLVIHKFNYLKVHRKIVIKLLGLLVIFIAIIIVDDTMKMADNPFTLILIVCFFMFFFYNISPQTFKKYKYYIIGFYILILAYFSYIRLNIGEDYFLQKKSILLFFLVSIPIIIVLWAYEQWKWFKNLKAEKAEAELLLLKTQVDPHFFFNTLNNLHALTLKKDDKAPEMVLKLSHIMRYTIYEGKKDIVFLKDEITFLENYIELHKIRYHKTLKVSLSHNINDSDTVAPLLFIILVENAFKHGAEKLTENAFITMHLESNPTSIHFTIQNNFDIDEHSLQQGIGLDNLKRRLNLIYPKKHNLVIEQIDNIYKSDLKIEKKY</sequence>
<protein>
    <recommendedName>
        <fullName evidence="2">Signal transduction histidine kinase internal region domain-containing protein</fullName>
    </recommendedName>
</protein>
<feature type="transmembrane region" description="Helical" evidence="1">
    <location>
        <begin position="122"/>
        <end position="140"/>
    </location>
</feature>
<keyword evidence="1" id="KW-0472">Membrane</keyword>
<comment type="caution">
    <text evidence="3">The sequence shown here is derived from an EMBL/GenBank/DDBJ whole genome shotgun (WGS) entry which is preliminary data.</text>
</comment>
<dbReference type="PANTHER" id="PTHR34220:SF7">
    <property type="entry name" value="SENSOR HISTIDINE KINASE YPDA"/>
    <property type="match status" value="1"/>
</dbReference>
<feature type="domain" description="Signal transduction histidine kinase internal region" evidence="2">
    <location>
        <begin position="186"/>
        <end position="264"/>
    </location>
</feature>
<dbReference type="Gene3D" id="3.30.565.10">
    <property type="entry name" value="Histidine kinase-like ATPase, C-terminal domain"/>
    <property type="match status" value="1"/>
</dbReference>
<proteinExistence type="predicted"/>
<keyword evidence="4" id="KW-1185">Reference proteome</keyword>